<feature type="signal peptide" evidence="1">
    <location>
        <begin position="1"/>
        <end position="24"/>
    </location>
</feature>
<dbReference type="Pfam" id="PF00085">
    <property type="entry name" value="Thioredoxin"/>
    <property type="match status" value="1"/>
</dbReference>
<accession>A0A8J6C6P9</accession>
<keyword evidence="1" id="KW-0732">Signal</keyword>
<feature type="domain" description="Thioredoxin" evidence="2">
    <location>
        <begin position="98"/>
        <end position="218"/>
    </location>
</feature>
<dbReference type="InterPro" id="IPR036249">
    <property type="entry name" value="Thioredoxin-like_sf"/>
</dbReference>
<dbReference type="Gene3D" id="3.40.30.10">
    <property type="entry name" value="Glutaredoxin"/>
    <property type="match status" value="1"/>
</dbReference>
<protein>
    <recommendedName>
        <fullName evidence="2">Thioredoxin domain-containing protein</fullName>
    </recommendedName>
</protein>
<keyword evidence="4" id="KW-1185">Reference proteome</keyword>
<dbReference type="EMBL" id="JAGTXO010000015">
    <property type="protein sequence ID" value="KAG8463762.1"/>
    <property type="molecule type" value="Genomic_DNA"/>
</dbReference>
<dbReference type="PANTHER" id="PTHR45815:SF3">
    <property type="entry name" value="PROTEIN DISULFIDE-ISOMERASE A6"/>
    <property type="match status" value="1"/>
</dbReference>
<dbReference type="OrthoDB" id="72053at2759"/>
<name>A0A8J6C6P9_DIALT</name>
<dbReference type="SUPFAM" id="SSF52833">
    <property type="entry name" value="Thioredoxin-like"/>
    <property type="match status" value="1"/>
</dbReference>
<dbReference type="OMA" id="IDCDAHP"/>
<gene>
    <name evidence="3" type="ORF">KFE25_004035</name>
</gene>
<evidence type="ECO:0000313" key="4">
    <source>
        <dbReference type="Proteomes" id="UP000751190"/>
    </source>
</evidence>
<dbReference type="PANTHER" id="PTHR45815">
    <property type="entry name" value="PROTEIN DISULFIDE-ISOMERASE A6"/>
    <property type="match status" value="1"/>
</dbReference>
<dbReference type="AlphaFoldDB" id="A0A8J6C6P9"/>
<dbReference type="PROSITE" id="PS00194">
    <property type="entry name" value="THIOREDOXIN_1"/>
    <property type="match status" value="1"/>
</dbReference>
<dbReference type="InterPro" id="IPR013766">
    <property type="entry name" value="Thioredoxin_domain"/>
</dbReference>
<feature type="chain" id="PRO_5035146487" description="Thioredoxin domain-containing protein" evidence="1">
    <location>
        <begin position="25"/>
        <end position="243"/>
    </location>
</feature>
<evidence type="ECO:0000259" key="2">
    <source>
        <dbReference type="PROSITE" id="PS51352"/>
    </source>
</evidence>
<proteinExistence type="predicted"/>
<dbReference type="Proteomes" id="UP000751190">
    <property type="component" value="Unassembled WGS sequence"/>
</dbReference>
<dbReference type="InterPro" id="IPR017937">
    <property type="entry name" value="Thioredoxin_CS"/>
</dbReference>
<sequence>MRAQPRGRVARVALLALCVSAASAAERFYVALENSDEPTWDQVADVFERLGVDRRGAAALVDEMNAKGAALVIEGSRRRCNRAASLFRELGMRAAVHSSASLPSSSFAGPHVAQLDESTIRAALGGGQLWLLQFYAPWCGHCKRLSPAFNAAAALSAPAGARFGVIDCDAHPQLCKAAGVKGYPTLKVATGGVIRADYAGGRSTAAMVLFAVAQSAIAGVGRVVGGALRPLVRTLGLRRAPQR</sequence>
<dbReference type="GO" id="GO:0005788">
    <property type="term" value="C:endoplasmic reticulum lumen"/>
    <property type="evidence" value="ECO:0007669"/>
    <property type="project" value="TreeGrafter"/>
</dbReference>
<organism evidence="3 4">
    <name type="scientific">Diacronema lutheri</name>
    <name type="common">Unicellular marine alga</name>
    <name type="synonym">Monochrysis lutheri</name>
    <dbReference type="NCBI Taxonomy" id="2081491"/>
    <lineage>
        <taxon>Eukaryota</taxon>
        <taxon>Haptista</taxon>
        <taxon>Haptophyta</taxon>
        <taxon>Pavlovophyceae</taxon>
        <taxon>Pavlovales</taxon>
        <taxon>Pavlovaceae</taxon>
        <taxon>Diacronema</taxon>
    </lineage>
</organism>
<dbReference type="PROSITE" id="PS51352">
    <property type="entry name" value="THIOREDOXIN_2"/>
    <property type="match status" value="1"/>
</dbReference>
<evidence type="ECO:0000313" key="3">
    <source>
        <dbReference type="EMBL" id="KAG8463762.1"/>
    </source>
</evidence>
<dbReference type="GO" id="GO:0034976">
    <property type="term" value="P:response to endoplasmic reticulum stress"/>
    <property type="evidence" value="ECO:0007669"/>
    <property type="project" value="TreeGrafter"/>
</dbReference>
<evidence type="ECO:0000256" key="1">
    <source>
        <dbReference type="SAM" id="SignalP"/>
    </source>
</evidence>
<dbReference type="PRINTS" id="PR00421">
    <property type="entry name" value="THIOREDOXIN"/>
</dbReference>
<dbReference type="CDD" id="cd02961">
    <property type="entry name" value="PDI_a_family"/>
    <property type="match status" value="1"/>
</dbReference>
<comment type="caution">
    <text evidence="3">The sequence shown here is derived from an EMBL/GenBank/DDBJ whole genome shotgun (WGS) entry which is preliminary data.</text>
</comment>
<dbReference type="GO" id="GO:0015035">
    <property type="term" value="F:protein-disulfide reductase activity"/>
    <property type="evidence" value="ECO:0007669"/>
    <property type="project" value="TreeGrafter"/>
</dbReference>
<reference evidence="3" key="1">
    <citation type="submission" date="2021-05" db="EMBL/GenBank/DDBJ databases">
        <title>The genome of the haptophyte Pavlova lutheri (Diacronema luteri, Pavlovales) - a model for lipid biosynthesis in eukaryotic algae.</title>
        <authorList>
            <person name="Hulatt C.J."/>
            <person name="Posewitz M.C."/>
        </authorList>
    </citation>
    <scope>NUCLEOTIDE SEQUENCE</scope>
    <source>
        <strain evidence="3">NIVA-4/92</strain>
    </source>
</reference>